<evidence type="ECO:0000259" key="1">
    <source>
        <dbReference type="PROSITE" id="PS50181"/>
    </source>
</evidence>
<name>A0A9P7DU89_9AGAM</name>
<reference evidence="2" key="1">
    <citation type="journal article" date="2020" name="New Phytol.">
        <title>Comparative genomics reveals dynamic genome evolution in host specialist ectomycorrhizal fungi.</title>
        <authorList>
            <person name="Lofgren L.A."/>
            <person name="Nguyen N.H."/>
            <person name="Vilgalys R."/>
            <person name="Ruytinx J."/>
            <person name="Liao H.L."/>
            <person name="Branco S."/>
            <person name="Kuo A."/>
            <person name="LaButti K."/>
            <person name="Lipzen A."/>
            <person name="Andreopoulos W."/>
            <person name="Pangilinan J."/>
            <person name="Riley R."/>
            <person name="Hundley H."/>
            <person name="Na H."/>
            <person name="Barry K."/>
            <person name="Grigoriev I.V."/>
            <person name="Stajich J.E."/>
            <person name="Kennedy P.G."/>
        </authorList>
    </citation>
    <scope>NUCLEOTIDE SEQUENCE</scope>
    <source>
        <strain evidence="2">S12</strain>
    </source>
</reference>
<dbReference type="EMBL" id="JABBWE010000005">
    <property type="protein sequence ID" value="KAG1802960.1"/>
    <property type="molecule type" value="Genomic_DNA"/>
</dbReference>
<keyword evidence="3" id="KW-1185">Reference proteome</keyword>
<dbReference type="AlphaFoldDB" id="A0A9P7DU89"/>
<evidence type="ECO:0000313" key="3">
    <source>
        <dbReference type="Proteomes" id="UP000719766"/>
    </source>
</evidence>
<dbReference type="PROSITE" id="PS50181">
    <property type="entry name" value="FBOX"/>
    <property type="match status" value="1"/>
</dbReference>
<dbReference type="GeneID" id="64595606"/>
<evidence type="ECO:0000313" key="2">
    <source>
        <dbReference type="EMBL" id="KAG1802960.1"/>
    </source>
</evidence>
<dbReference type="SUPFAM" id="SSF81383">
    <property type="entry name" value="F-box domain"/>
    <property type="match status" value="1"/>
</dbReference>
<accession>A0A9P7DU89</accession>
<gene>
    <name evidence="2" type="ORF">HD556DRAFT_1333420</name>
</gene>
<comment type="caution">
    <text evidence="2">The sequence shown here is derived from an EMBL/GenBank/DDBJ whole genome shotgun (WGS) entry which is preliminary data.</text>
</comment>
<organism evidence="2 3">
    <name type="scientific">Suillus plorans</name>
    <dbReference type="NCBI Taxonomy" id="116603"/>
    <lineage>
        <taxon>Eukaryota</taxon>
        <taxon>Fungi</taxon>
        <taxon>Dikarya</taxon>
        <taxon>Basidiomycota</taxon>
        <taxon>Agaricomycotina</taxon>
        <taxon>Agaricomycetes</taxon>
        <taxon>Agaricomycetidae</taxon>
        <taxon>Boletales</taxon>
        <taxon>Suillineae</taxon>
        <taxon>Suillaceae</taxon>
        <taxon>Suillus</taxon>
    </lineage>
</organism>
<dbReference type="InterPro" id="IPR036047">
    <property type="entry name" value="F-box-like_dom_sf"/>
</dbReference>
<protein>
    <recommendedName>
        <fullName evidence="1">F-box domain-containing protein</fullName>
    </recommendedName>
</protein>
<feature type="domain" description="F-box" evidence="1">
    <location>
        <begin position="1"/>
        <end position="47"/>
    </location>
</feature>
<dbReference type="SUPFAM" id="SSF52047">
    <property type="entry name" value="RNI-like"/>
    <property type="match status" value="1"/>
</dbReference>
<dbReference type="InterPro" id="IPR001810">
    <property type="entry name" value="F-box_dom"/>
</dbReference>
<dbReference type="Proteomes" id="UP000719766">
    <property type="component" value="Unassembled WGS sequence"/>
</dbReference>
<dbReference type="Gene3D" id="3.80.10.10">
    <property type="entry name" value="Ribonuclease Inhibitor"/>
    <property type="match status" value="1"/>
</dbReference>
<sequence length="474" mass="53109">MSTIVNLPFDLLQPILIHLHDRRHLSTVALVSRAFNHAVTPLLYRRLDSQVKRNILYHPSATLLKRPELAQYVWHVTETGTVQRFRQVIPNITEDIVAALRLCTNITSATWVDDTLTPEANFLPILDVLMTLPLRELTIRTQYDPGERVWSRLNTIQGIRRLSVWSLEWGPPRVLQGWADLLSSSLTHLELGRCAGVPATILISVFMRLPLLQELCLKGAPSAAIPAIIACLPNLIALDTEYLDSGNYRTPLTPLPRLQRLTVQTGSVDIDGPQKLWTWMRILLPHQQTLKSFTLNAFAVHGQITIPRPFIINLTGRHGKSLQDFAVGVAQLTLETVSYMCSTCPQLTTLECSVASPDVDSIAKAIEAGHNLRTLSLHVSWIPHGRVDLLPQFEKYSESRTMYADSSHLISEGKTSRFTEEHARALMLQTRLRSIGIGDQSYTGRWVHRGCSAEVTQDVGKEDVVLEVVGDPFV</sequence>
<dbReference type="Pfam" id="PF12937">
    <property type="entry name" value="F-box-like"/>
    <property type="match status" value="1"/>
</dbReference>
<dbReference type="InterPro" id="IPR032675">
    <property type="entry name" value="LRR_dom_sf"/>
</dbReference>
<dbReference type="RefSeq" id="XP_041165857.1">
    <property type="nucleotide sequence ID" value="XM_041301842.1"/>
</dbReference>
<proteinExistence type="predicted"/>
<dbReference type="OrthoDB" id="5297217at2759"/>